<name>A0A5E4FVC4_PRUDU</name>
<dbReference type="InParanoid" id="A0A5E4FVC4"/>
<proteinExistence type="predicted"/>
<protein>
    <submittedName>
        <fullName evidence="2">PREDICTED: At2g29880</fullName>
    </submittedName>
</protein>
<feature type="region of interest" description="Disordered" evidence="1">
    <location>
        <begin position="139"/>
        <end position="167"/>
    </location>
</feature>
<dbReference type="OMA" id="NMTQHVG"/>
<evidence type="ECO:0000313" key="2">
    <source>
        <dbReference type="EMBL" id="VVA31426.1"/>
    </source>
</evidence>
<evidence type="ECO:0000313" key="3">
    <source>
        <dbReference type="Proteomes" id="UP000327085"/>
    </source>
</evidence>
<dbReference type="Gramene" id="VVA31426">
    <property type="protein sequence ID" value="VVA31426"/>
    <property type="gene ID" value="Prudul26B030500"/>
</dbReference>
<dbReference type="PANTHER" id="PTHR46250">
    <property type="entry name" value="MYB/SANT-LIKE DNA-BINDING DOMAIN PROTEIN-RELATED"/>
    <property type="match status" value="1"/>
</dbReference>
<accession>A0A5E4FVC4</accession>
<sequence>MLEAKIPGCGLKVSPHIESRVKTLKLKYFALTEMLSLSGFGWNEEKMMLVCEKSVYDEWVKSKKEASVLYDKSFPHYYLLGEIYGKDHAVGTNVGNADDYEEEVRHEDATMNHNEGEDDFVENVNMNVDSGSPFEGLDDFDASFAQPNTQQQRPTHSTSSVANNSRNKMPNVVDEMTKQFSSMAQAIARVGPKLDDLVHVLSTEINLTELQEKLHGELSKMEFLTSLQLFKVTNFLAKEHDLLRVFFTMHDESKREYVTTLLQTWEQSGI</sequence>
<gene>
    <name evidence="2" type="ORF">ALMOND_2B030500</name>
</gene>
<feature type="compositionally biased region" description="Polar residues" evidence="1">
    <location>
        <begin position="145"/>
        <end position="167"/>
    </location>
</feature>
<reference evidence="3" key="1">
    <citation type="journal article" date="2020" name="Plant J.">
        <title>Transposons played a major role in the diversification between the closely related almond and peach genomes: results from the almond genome sequence.</title>
        <authorList>
            <person name="Alioto T."/>
            <person name="Alexiou K.G."/>
            <person name="Bardil A."/>
            <person name="Barteri F."/>
            <person name="Castanera R."/>
            <person name="Cruz F."/>
            <person name="Dhingra A."/>
            <person name="Duval H."/>
            <person name="Fernandez I Marti A."/>
            <person name="Frias L."/>
            <person name="Galan B."/>
            <person name="Garcia J.L."/>
            <person name="Howad W."/>
            <person name="Gomez-Garrido J."/>
            <person name="Gut M."/>
            <person name="Julca I."/>
            <person name="Morata J."/>
            <person name="Puigdomenech P."/>
            <person name="Ribeca P."/>
            <person name="Rubio Cabetas M.J."/>
            <person name="Vlasova A."/>
            <person name="Wirthensohn M."/>
            <person name="Garcia-Mas J."/>
            <person name="Gabaldon T."/>
            <person name="Casacuberta J.M."/>
            <person name="Arus P."/>
        </authorList>
    </citation>
    <scope>NUCLEOTIDE SEQUENCE [LARGE SCALE GENOMIC DNA]</scope>
    <source>
        <strain evidence="3">cv. Texas</strain>
    </source>
</reference>
<evidence type="ECO:0000256" key="1">
    <source>
        <dbReference type="SAM" id="MobiDB-lite"/>
    </source>
</evidence>
<dbReference type="AlphaFoldDB" id="A0A5E4FVC4"/>
<dbReference type="Proteomes" id="UP000327085">
    <property type="component" value="Chromosome 7"/>
</dbReference>
<organism evidence="2 3">
    <name type="scientific">Prunus dulcis</name>
    <name type="common">Almond</name>
    <name type="synonym">Amygdalus dulcis</name>
    <dbReference type="NCBI Taxonomy" id="3755"/>
    <lineage>
        <taxon>Eukaryota</taxon>
        <taxon>Viridiplantae</taxon>
        <taxon>Streptophyta</taxon>
        <taxon>Embryophyta</taxon>
        <taxon>Tracheophyta</taxon>
        <taxon>Spermatophyta</taxon>
        <taxon>Magnoliopsida</taxon>
        <taxon>eudicotyledons</taxon>
        <taxon>Gunneridae</taxon>
        <taxon>Pentapetalae</taxon>
        <taxon>rosids</taxon>
        <taxon>fabids</taxon>
        <taxon>Rosales</taxon>
        <taxon>Rosaceae</taxon>
        <taxon>Amygdaloideae</taxon>
        <taxon>Amygdaleae</taxon>
        <taxon>Prunus</taxon>
    </lineage>
</organism>
<dbReference type="PANTHER" id="PTHR46250:SF15">
    <property type="entry name" value="OS01G0523800 PROTEIN"/>
    <property type="match status" value="1"/>
</dbReference>
<dbReference type="EMBL" id="CABIKO010000215">
    <property type="protein sequence ID" value="VVA31426.1"/>
    <property type="molecule type" value="Genomic_DNA"/>
</dbReference>